<accession>A0ACC0YLV1</accession>
<organism evidence="1 2">
    <name type="scientific">Pistacia integerrima</name>
    <dbReference type="NCBI Taxonomy" id="434235"/>
    <lineage>
        <taxon>Eukaryota</taxon>
        <taxon>Viridiplantae</taxon>
        <taxon>Streptophyta</taxon>
        <taxon>Embryophyta</taxon>
        <taxon>Tracheophyta</taxon>
        <taxon>Spermatophyta</taxon>
        <taxon>Magnoliopsida</taxon>
        <taxon>eudicotyledons</taxon>
        <taxon>Gunneridae</taxon>
        <taxon>Pentapetalae</taxon>
        <taxon>rosids</taxon>
        <taxon>malvids</taxon>
        <taxon>Sapindales</taxon>
        <taxon>Anacardiaceae</taxon>
        <taxon>Pistacia</taxon>
    </lineage>
</organism>
<proteinExistence type="predicted"/>
<evidence type="ECO:0000313" key="2">
    <source>
        <dbReference type="Proteomes" id="UP001163603"/>
    </source>
</evidence>
<evidence type="ECO:0000313" key="1">
    <source>
        <dbReference type="EMBL" id="KAJ0039027.1"/>
    </source>
</evidence>
<reference evidence="2" key="1">
    <citation type="journal article" date="2023" name="G3 (Bethesda)">
        <title>Genome assembly and association tests identify interacting loci associated with vigor, precocity, and sex in interspecific pistachio rootstocks.</title>
        <authorList>
            <person name="Palmer W."/>
            <person name="Jacygrad E."/>
            <person name="Sagayaradj S."/>
            <person name="Cavanaugh K."/>
            <person name="Han R."/>
            <person name="Bertier L."/>
            <person name="Beede B."/>
            <person name="Kafkas S."/>
            <person name="Golino D."/>
            <person name="Preece J."/>
            <person name="Michelmore R."/>
        </authorList>
    </citation>
    <scope>NUCLEOTIDE SEQUENCE [LARGE SCALE GENOMIC DNA]</scope>
</reference>
<sequence>MAATTAQCFTAGISSLSSLTIKPNNPVNSLLGPNSFKPICFSNRTSPTLTGLRISRVKRLLRECQYRVLAVSELNPEAELGDSNKDATIDIKLPRRSLLVQFTCNECGERTQRLINRLAYERGLVFVQPAGWQLLILYLSTLQIFLLAGAVHVLHSVSQKKREGLEGDGAGVVVSSESGTVGGAGGLFRTVGAGAGAGAGVSFAGAGAGAFFAGDGAVGAWTGVGDTCGGGKAGGGVAGAGGKAGGGVAGGGGSGGGCTGVAIGGFCGGSGGGTDGVVAGATLGDGGGIGVAAVTGGCVGAVGFVVGGGAVEGGGAVVVGGGAVVDGGGVVVGKVGEAAGVCALVVAIEKPRQIRIRAQNIEAILLRWQL</sequence>
<protein>
    <submittedName>
        <fullName evidence="1">Uncharacterized protein</fullName>
    </submittedName>
</protein>
<dbReference type="EMBL" id="CM047741">
    <property type="protein sequence ID" value="KAJ0039027.1"/>
    <property type="molecule type" value="Genomic_DNA"/>
</dbReference>
<keyword evidence="2" id="KW-1185">Reference proteome</keyword>
<gene>
    <name evidence="1" type="ORF">Pint_23373</name>
</gene>
<dbReference type="Proteomes" id="UP001163603">
    <property type="component" value="Chromosome 6"/>
</dbReference>
<name>A0ACC0YLV1_9ROSI</name>
<comment type="caution">
    <text evidence="1">The sequence shown here is derived from an EMBL/GenBank/DDBJ whole genome shotgun (WGS) entry which is preliminary data.</text>
</comment>